<reference evidence="1" key="1">
    <citation type="submission" date="2019-03" db="EMBL/GenBank/DDBJ databases">
        <authorList>
            <person name="Mank J."/>
            <person name="Almeida P."/>
        </authorList>
    </citation>
    <scope>NUCLEOTIDE SEQUENCE</scope>
    <source>
        <strain evidence="1">78183</strain>
    </source>
</reference>
<name>A0A6N2KX70_SALVM</name>
<gene>
    <name evidence="1" type="ORF">SVIM_LOCUS109845</name>
</gene>
<sequence length="180" mass="19895">MLESGGFNDDLWEWAPLIRVPINNDAEVVVERVSSKATRPYPPPVAMDDHWVHGILLNCAEKGNMDLGGRISARITRMRVEDGHGSSRIETKEYSPKYIRGCGIHTALNKMSAFCNTSINIVFLRSNVCLVLIDKDPYVKNLQNRSERSCGGLLAASTGPFAAGNIIPWLIHESGLPTFD</sequence>
<organism evidence="1">
    <name type="scientific">Salix viminalis</name>
    <name type="common">Common osier</name>
    <name type="synonym">Basket willow</name>
    <dbReference type="NCBI Taxonomy" id="40686"/>
    <lineage>
        <taxon>Eukaryota</taxon>
        <taxon>Viridiplantae</taxon>
        <taxon>Streptophyta</taxon>
        <taxon>Embryophyta</taxon>
        <taxon>Tracheophyta</taxon>
        <taxon>Spermatophyta</taxon>
        <taxon>Magnoliopsida</taxon>
        <taxon>eudicotyledons</taxon>
        <taxon>Gunneridae</taxon>
        <taxon>Pentapetalae</taxon>
        <taxon>rosids</taxon>
        <taxon>fabids</taxon>
        <taxon>Malpighiales</taxon>
        <taxon>Salicaceae</taxon>
        <taxon>Saliceae</taxon>
        <taxon>Salix</taxon>
    </lineage>
</organism>
<proteinExistence type="predicted"/>
<dbReference type="EMBL" id="CAADRP010000557">
    <property type="protein sequence ID" value="VFU29705.1"/>
    <property type="molecule type" value="Genomic_DNA"/>
</dbReference>
<accession>A0A6N2KX70</accession>
<dbReference type="AlphaFoldDB" id="A0A6N2KX70"/>
<evidence type="ECO:0000313" key="1">
    <source>
        <dbReference type="EMBL" id="VFU29705.1"/>
    </source>
</evidence>
<protein>
    <submittedName>
        <fullName evidence="1">Uncharacterized protein</fullName>
    </submittedName>
</protein>